<dbReference type="Proteomes" id="UP000619295">
    <property type="component" value="Unassembled WGS sequence"/>
</dbReference>
<keyword evidence="7 9" id="KW-0472">Membrane</keyword>
<evidence type="ECO:0000256" key="5">
    <source>
        <dbReference type="ARBA" id="ARBA00022692"/>
    </source>
</evidence>
<dbReference type="RefSeq" id="WP_089172807.1">
    <property type="nucleotide sequence ID" value="NZ_JACXWY010000010.1"/>
</dbReference>
<name>A0A927EDL0_9HYPH</name>
<dbReference type="InterPro" id="IPR055348">
    <property type="entry name" value="DctQ"/>
</dbReference>
<feature type="domain" description="Tripartite ATP-independent periplasmic transporters DctQ component" evidence="10">
    <location>
        <begin position="31"/>
        <end position="164"/>
    </location>
</feature>
<comment type="caution">
    <text evidence="9">Lacks conserved residue(s) required for the propagation of feature annotation.</text>
</comment>
<keyword evidence="5 9" id="KW-0812">Transmembrane</keyword>
<gene>
    <name evidence="11" type="ORF">IED13_16645</name>
</gene>
<keyword evidence="12" id="KW-1185">Reference proteome</keyword>
<keyword evidence="6 9" id="KW-1133">Transmembrane helix</keyword>
<evidence type="ECO:0000256" key="6">
    <source>
        <dbReference type="ARBA" id="ARBA00022989"/>
    </source>
</evidence>
<organism evidence="11 12">
    <name type="scientific">Bosea spartocytisi</name>
    <dbReference type="NCBI Taxonomy" id="2773451"/>
    <lineage>
        <taxon>Bacteria</taxon>
        <taxon>Pseudomonadati</taxon>
        <taxon>Pseudomonadota</taxon>
        <taxon>Alphaproteobacteria</taxon>
        <taxon>Hyphomicrobiales</taxon>
        <taxon>Boseaceae</taxon>
        <taxon>Bosea</taxon>
    </lineage>
</organism>
<evidence type="ECO:0000256" key="7">
    <source>
        <dbReference type="ARBA" id="ARBA00023136"/>
    </source>
</evidence>
<evidence type="ECO:0000256" key="1">
    <source>
        <dbReference type="ARBA" id="ARBA00004429"/>
    </source>
</evidence>
<dbReference type="PANTHER" id="PTHR35011">
    <property type="entry name" value="2,3-DIKETO-L-GULONATE TRAP TRANSPORTER SMALL PERMEASE PROTEIN YIAM"/>
    <property type="match status" value="1"/>
</dbReference>
<evidence type="ECO:0000259" key="10">
    <source>
        <dbReference type="Pfam" id="PF04290"/>
    </source>
</evidence>
<proteinExistence type="inferred from homology"/>
<evidence type="ECO:0000256" key="3">
    <source>
        <dbReference type="ARBA" id="ARBA00022475"/>
    </source>
</evidence>
<dbReference type="PANTHER" id="PTHR35011:SF4">
    <property type="entry name" value="SLL1102 PROTEIN"/>
    <property type="match status" value="1"/>
</dbReference>
<protein>
    <recommendedName>
        <fullName evidence="9">TRAP transporter small permease protein</fullName>
    </recommendedName>
</protein>
<comment type="function">
    <text evidence="9">Part of the tripartite ATP-independent periplasmic (TRAP) transport system.</text>
</comment>
<evidence type="ECO:0000256" key="8">
    <source>
        <dbReference type="ARBA" id="ARBA00038436"/>
    </source>
</evidence>
<comment type="caution">
    <text evidence="11">The sequence shown here is derived from an EMBL/GenBank/DDBJ whole genome shotgun (WGS) entry which is preliminary data.</text>
</comment>
<dbReference type="InterPro" id="IPR007387">
    <property type="entry name" value="TRAP_DctQ"/>
</dbReference>
<evidence type="ECO:0000256" key="9">
    <source>
        <dbReference type="RuleBase" id="RU369079"/>
    </source>
</evidence>
<feature type="transmembrane region" description="Helical" evidence="9">
    <location>
        <begin position="53"/>
        <end position="70"/>
    </location>
</feature>
<keyword evidence="2 9" id="KW-0813">Transport</keyword>
<comment type="subunit">
    <text evidence="9">The complex comprises the extracytoplasmic solute receptor protein and the two transmembrane proteins.</text>
</comment>
<dbReference type="EMBL" id="JACXWY010000010">
    <property type="protein sequence ID" value="MBD3847336.1"/>
    <property type="molecule type" value="Genomic_DNA"/>
</dbReference>
<dbReference type="Pfam" id="PF04290">
    <property type="entry name" value="DctQ"/>
    <property type="match status" value="1"/>
</dbReference>
<evidence type="ECO:0000256" key="4">
    <source>
        <dbReference type="ARBA" id="ARBA00022519"/>
    </source>
</evidence>
<comment type="subcellular location">
    <subcellularLocation>
        <location evidence="1 9">Cell inner membrane</location>
        <topology evidence="1 9">Multi-pass membrane protein</topology>
    </subcellularLocation>
</comment>
<dbReference type="GO" id="GO:0005886">
    <property type="term" value="C:plasma membrane"/>
    <property type="evidence" value="ECO:0007669"/>
    <property type="project" value="UniProtKB-SubCell"/>
</dbReference>
<evidence type="ECO:0000313" key="11">
    <source>
        <dbReference type="EMBL" id="MBD3847336.1"/>
    </source>
</evidence>
<feature type="transmembrane region" description="Helical" evidence="9">
    <location>
        <begin position="144"/>
        <end position="167"/>
    </location>
</feature>
<feature type="transmembrane region" description="Helical" evidence="9">
    <location>
        <begin position="91"/>
        <end position="114"/>
    </location>
</feature>
<evidence type="ECO:0000313" key="12">
    <source>
        <dbReference type="Proteomes" id="UP000619295"/>
    </source>
</evidence>
<dbReference type="GO" id="GO:0022857">
    <property type="term" value="F:transmembrane transporter activity"/>
    <property type="evidence" value="ECO:0007669"/>
    <property type="project" value="UniProtKB-UniRule"/>
</dbReference>
<dbReference type="AlphaFoldDB" id="A0A927EDL0"/>
<keyword evidence="3" id="KW-1003">Cell membrane</keyword>
<keyword evidence="4 9" id="KW-0997">Cell inner membrane</keyword>
<reference evidence="11" key="1">
    <citation type="submission" date="2020-09" db="EMBL/GenBank/DDBJ databases">
        <title>Bosea spartocytisi sp. nov. a root nodule endophyte of Spartocytisus supranubius in the high mountain ecosystem fo the Teide National Park (Canary Islands, Spain).</title>
        <authorList>
            <person name="Pulido-Suarez L."/>
            <person name="Peix A."/>
            <person name="Igual J.M."/>
            <person name="Socas-Perez N."/>
            <person name="Velazquez E."/>
            <person name="Flores-Felix J.D."/>
            <person name="Leon-Barrios M."/>
        </authorList>
    </citation>
    <scope>NUCLEOTIDE SEQUENCE</scope>
    <source>
        <strain evidence="11">SSUT16</strain>
    </source>
</reference>
<comment type="similarity">
    <text evidence="8 9">Belongs to the TRAP transporter small permease family.</text>
</comment>
<accession>A0A927EDL0</accession>
<sequence>MRRLLSIATAIDTINAAMAKIVCWALLANALLIATNAIARKVFSVAWPLAFDMQWQFFAAVVLLMAAYTLQRDQHVRIDILAQRLGERGLAWLDLIGIVAVLLPVCIAMIWISWPQFATSFLASETRASRESISSLPAWIIKGFIPAGFLLLALQGLAEAVRCVAALRRIAPRPLQRFQLIEREN</sequence>
<evidence type="ECO:0000256" key="2">
    <source>
        <dbReference type="ARBA" id="ARBA00022448"/>
    </source>
</evidence>